<feature type="non-terminal residue" evidence="1">
    <location>
        <position position="1"/>
    </location>
</feature>
<evidence type="ECO:0000313" key="1">
    <source>
        <dbReference type="EMBL" id="CEK50306.1"/>
    </source>
</evidence>
<protein>
    <submittedName>
        <fullName evidence="1">Uncharacterized protein</fullName>
    </submittedName>
</protein>
<proteinExistence type="predicted"/>
<dbReference type="EMBL" id="HACG01003441">
    <property type="protein sequence ID" value="CEK50306.1"/>
    <property type="molecule type" value="Transcribed_RNA"/>
</dbReference>
<gene>
    <name evidence="1" type="primary">ORF10376</name>
</gene>
<organism evidence="1">
    <name type="scientific">Arion vulgaris</name>
    <dbReference type="NCBI Taxonomy" id="1028688"/>
    <lineage>
        <taxon>Eukaryota</taxon>
        <taxon>Metazoa</taxon>
        <taxon>Spiralia</taxon>
        <taxon>Lophotrochozoa</taxon>
        <taxon>Mollusca</taxon>
        <taxon>Gastropoda</taxon>
        <taxon>Heterobranchia</taxon>
        <taxon>Euthyneura</taxon>
        <taxon>Panpulmonata</taxon>
        <taxon>Eupulmonata</taxon>
        <taxon>Stylommatophora</taxon>
        <taxon>Helicina</taxon>
        <taxon>Arionoidea</taxon>
        <taxon>Arionidae</taxon>
        <taxon>Arion</taxon>
    </lineage>
</organism>
<dbReference type="AlphaFoldDB" id="A0A0B6Y368"/>
<reference evidence="1" key="1">
    <citation type="submission" date="2014-12" db="EMBL/GenBank/DDBJ databases">
        <title>Insight into the proteome of Arion vulgaris.</title>
        <authorList>
            <person name="Aradska J."/>
            <person name="Bulat T."/>
            <person name="Smidak R."/>
            <person name="Sarate P."/>
            <person name="Gangsoo J."/>
            <person name="Sialana F."/>
            <person name="Bilban M."/>
            <person name="Lubec G."/>
        </authorList>
    </citation>
    <scope>NUCLEOTIDE SEQUENCE</scope>
    <source>
        <tissue evidence="1">Skin</tissue>
    </source>
</reference>
<accession>A0A0B6Y368</accession>
<sequence length="87" mass="10757">ENDRIRYVQTFPFCLQNISSQELLRQGQKEKMNTIILKKCWRWIRRVIRMKTNSVSKTVERWTLQSKQKYGRPKTTWRRTVEQKLKK</sequence>
<name>A0A0B6Y368_9EUPU</name>